<dbReference type="Proteomes" id="UP000291084">
    <property type="component" value="Chromosome 3"/>
</dbReference>
<keyword evidence="2" id="KW-1185">Reference proteome</keyword>
<reference evidence="1 2" key="1">
    <citation type="journal article" date="2015" name="Sci. Rep.">
        <title>The power of single molecule real-time sequencing technology in the de novo assembly of a eukaryotic genome.</title>
        <authorList>
            <person name="Sakai H."/>
            <person name="Naito K."/>
            <person name="Ogiso-Tanaka E."/>
            <person name="Takahashi Y."/>
            <person name="Iseki K."/>
            <person name="Muto C."/>
            <person name="Satou K."/>
            <person name="Teruya K."/>
            <person name="Shiroma A."/>
            <person name="Shimoji M."/>
            <person name="Hirano T."/>
            <person name="Itoh T."/>
            <person name="Kaga A."/>
            <person name="Tomooka N."/>
        </authorList>
    </citation>
    <scope>NUCLEOTIDE SEQUENCE [LARGE SCALE GENOMIC DNA]</scope>
    <source>
        <strain evidence="2">cv. Shumari</strain>
    </source>
</reference>
<dbReference type="EMBL" id="AP015036">
    <property type="protein sequence ID" value="BAT82831.1"/>
    <property type="molecule type" value="Genomic_DNA"/>
</dbReference>
<protein>
    <submittedName>
        <fullName evidence="1">Uncharacterized protein</fullName>
    </submittedName>
</protein>
<dbReference type="AlphaFoldDB" id="A0A0S3RQW5"/>
<gene>
    <name evidence="1" type="primary">Vigan.03G290000</name>
    <name evidence="1" type="ORF">VIGAN_03290000</name>
</gene>
<proteinExistence type="predicted"/>
<evidence type="ECO:0000313" key="1">
    <source>
        <dbReference type="EMBL" id="BAT82831.1"/>
    </source>
</evidence>
<sequence length="69" mass="8259">LEPIRVRERTFPCTPQLPLLEFLVQRETKRKGNEASLLYELEPWRKRRRKILFFLLIKYSISTCPTAPA</sequence>
<evidence type="ECO:0000313" key="2">
    <source>
        <dbReference type="Proteomes" id="UP000291084"/>
    </source>
</evidence>
<organism evidence="1 2">
    <name type="scientific">Vigna angularis var. angularis</name>
    <dbReference type="NCBI Taxonomy" id="157739"/>
    <lineage>
        <taxon>Eukaryota</taxon>
        <taxon>Viridiplantae</taxon>
        <taxon>Streptophyta</taxon>
        <taxon>Embryophyta</taxon>
        <taxon>Tracheophyta</taxon>
        <taxon>Spermatophyta</taxon>
        <taxon>Magnoliopsida</taxon>
        <taxon>eudicotyledons</taxon>
        <taxon>Gunneridae</taxon>
        <taxon>Pentapetalae</taxon>
        <taxon>rosids</taxon>
        <taxon>fabids</taxon>
        <taxon>Fabales</taxon>
        <taxon>Fabaceae</taxon>
        <taxon>Papilionoideae</taxon>
        <taxon>50 kb inversion clade</taxon>
        <taxon>NPAAA clade</taxon>
        <taxon>indigoferoid/millettioid clade</taxon>
        <taxon>Phaseoleae</taxon>
        <taxon>Vigna</taxon>
    </lineage>
</organism>
<accession>A0A0S3RQW5</accession>
<name>A0A0S3RQW5_PHAAN</name>
<feature type="non-terminal residue" evidence="1">
    <location>
        <position position="1"/>
    </location>
</feature>